<evidence type="ECO:0000256" key="2">
    <source>
        <dbReference type="SAM" id="MobiDB-lite"/>
    </source>
</evidence>
<keyword evidence="1" id="KW-0694">RNA-binding</keyword>
<evidence type="ECO:0000259" key="3">
    <source>
        <dbReference type="Pfam" id="PF00013"/>
    </source>
</evidence>
<dbReference type="InterPro" id="IPR004088">
    <property type="entry name" value="KH_dom_type_1"/>
</dbReference>
<dbReference type="GO" id="GO:0010468">
    <property type="term" value="P:regulation of gene expression"/>
    <property type="evidence" value="ECO:0007669"/>
    <property type="project" value="UniProtKB-ARBA"/>
</dbReference>
<dbReference type="AlphaFoldDB" id="A0A7R9F0F0"/>
<evidence type="ECO:0000313" key="4">
    <source>
        <dbReference type="EMBL" id="CAD7444358.1"/>
    </source>
</evidence>
<protein>
    <recommendedName>
        <fullName evidence="3">K Homology domain-containing protein</fullName>
    </recommendedName>
</protein>
<name>A0A7R9F0F0_9NEOP</name>
<dbReference type="GO" id="GO:0003723">
    <property type="term" value="F:RNA binding"/>
    <property type="evidence" value="ECO:0007669"/>
    <property type="project" value="UniProtKB-UniRule"/>
</dbReference>
<dbReference type="PROSITE" id="PS50084">
    <property type="entry name" value="KH_TYPE_1"/>
    <property type="match status" value="1"/>
</dbReference>
<dbReference type="EMBL" id="OD566608">
    <property type="protein sequence ID" value="CAD7444358.1"/>
    <property type="molecule type" value="Genomic_DNA"/>
</dbReference>
<dbReference type="Pfam" id="PF00013">
    <property type="entry name" value="KH_1"/>
    <property type="match status" value="1"/>
</dbReference>
<accession>A0A7R9F0F0</accession>
<gene>
    <name evidence="4" type="ORF">TBIB3V08_LOCUS6738</name>
</gene>
<sequence>MTSHWFSSYVEWPSVTSHPSSLVRWRKGWGARAAWRGLVTSVRADQYGASGRGSSPPSWCHTHRIRSPAGMKRDADGDMGTPQKRSRPGGDTEVRLLIPSKAAGSIIGKGGHNITKLRTEVSFLLGVWILNIHL</sequence>
<feature type="domain" description="K Homology" evidence="3">
    <location>
        <begin position="94"/>
        <end position="120"/>
    </location>
</feature>
<feature type="region of interest" description="Disordered" evidence="2">
    <location>
        <begin position="49"/>
        <end position="92"/>
    </location>
</feature>
<proteinExistence type="predicted"/>
<organism evidence="4">
    <name type="scientific">Timema bartmani</name>
    <dbReference type="NCBI Taxonomy" id="61472"/>
    <lineage>
        <taxon>Eukaryota</taxon>
        <taxon>Metazoa</taxon>
        <taxon>Ecdysozoa</taxon>
        <taxon>Arthropoda</taxon>
        <taxon>Hexapoda</taxon>
        <taxon>Insecta</taxon>
        <taxon>Pterygota</taxon>
        <taxon>Neoptera</taxon>
        <taxon>Polyneoptera</taxon>
        <taxon>Phasmatodea</taxon>
        <taxon>Timematodea</taxon>
        <taxon>Timematoidea</taxon>
        <taxon>Timematidae</taxon>
        <taxon>Timema</taxon>
    </lineage>
</organism>
<reference evidence="4" key="1">
    <citation type="submission" date="2020-11" db="EMBL/GenBank/DDBJ databases">
        <authorList>
            <person name="Tran Van P."/>
        </authorList>
    </citation>
    <scope>NUCLEOTIDE SEQUENCE</scope>
</reference>
<dbReference type="SUPFAM" id="SSF54791">
    <property type="entry name" value="Eukaryotic type KH-domain (KH-domain type I)"/>
    <property type="match status" value="1"/>
</dbReference>
<dbReference type="InterPro" id="IPR036612">
    <property type="entry name" value="KH_dom_type_1_sf"/>
</dbReference>
<evidence type="ECO:0000256" key="1">
    <source>
        <dbReference type="PROSITE-ProRule" id="PRU00117"/>
    </source>
</evidence>
<dbReference type="Gene3D" id="3.30.1370.10">
    <property type="entry name" value="K Homology domain, type 1"/>
    <property type="match status" value="1"/>
</dbReference>